<evidence type="ECO:0000256" key="1">
    <source>
        <dbReference type="ARBA" id="ARBA00007689"/>
    </source>
</evidence>
<name>A0A150TKW9_SORCE</name>
<evidence type="ECO:0000259" key="2">
    <source>
        <dbReference type="Pfam" id="PF03795"/>
    </source>
</evidence>
<sequence length="117" mass="13085">MIYALLIHSARPEDDPLPAAEERAVLSRHRALQAEAIARSELVSVARLDGRDRARTVRVKGEKASVTDGPYMETKEWLVGFYLVECADEATALARARQICPEDGSVEIRPVNWQRTP</sequence>
<organism evidence="3 4">
    <name type="scientific">Sorangium cellulosum</name>
    <name type="common">Polyangium cellulosum</name>
    <dbReference type="NCBI Taxonomy" id="56"/>
    <lineage>
        <taxon>Bacteria</taxon>
        <taxon>Pseudomonadati</taxon>
        <taxon>Myxococcota</taxon>
        <taxon>Polyangia</taxon>
        <taxon>Polyangiales</taxon>
        <taxon>Polyangiaceae</taxon>
        <taxon>Sorangium</taxon>
    </lineage>
</organism>
<dbReference type="PANTHER" id="PTHR35174">
    <property type="entry name" value="BLL7171 PROTEIN-RELATED"/>
    <property type="match status" value="1"/>
</dbReference>
<evidence type="ECO:0000313" key="3">
    <source>
        <dbReference type="EMBL" id="KYG05325.1"/>
    </source>
</evidence>
<protein>
    <recommendedName>
        <fullName evidence="2">YCII-related domain-containing protein</fullName>
    </recommendedName>
</protein>
<reference evidence="3 4" key="1">
    <citation type="submission" date="2014-02" db="EMBL/GenBank/DDBJ databases">
        <title>The small core and large imbalanced accessory genome model reveals a collaborative survival strategy of Sorangium cellulosum strains in nature.</title>
        <authorList>
            <person name="Han K."/>
            <person name="Peng R."/>
            <person name="Blom J."/>
            <person name="Li Y.-Z."/>
        </authorList>
    </citation>
    <scope>NUCLEOTIDE SEQUENCE [LARGE SCALE GENOMIC DNA]</scope>
    <source>
        <strain evidence="3 4">So0007-03</strain>
    </source>
</reference>
<dbReference type="InterPro" id="IPR005545">
    <property type="entry name" value="YCII"/>
</dbReference>
<gene>
    <name evidence="3" type="ORF">BE21_41435</name>
</gene>
<dbReference type="Pfam" id="PF03795">
    <property type="entry name" value="YCII"/>
    <property type="match status" value="1"/>
</dbReference>
<dbReference type="Proteomes" id="UP000075502">
    <property type="component" value="Unassembled WGS sequence"/>
</dbReference>
<dbReference type="SUPFAM" id="SSF54909">
    <property type="entry name" value="Dimeric alpha+beta barrel"/>
    <property type="match status" value="1"/>
</dbReference>
<dbReference type="InterPro" id="IPR011008">
    <property type="entry name" value="Dimeric_a/b-barrel"/>
</dbReference>
<dbReference type="PANTHER" id="PTHR35174:SF3">
    <property type="entry name" value="BLL7171 PROTEIN"/>
    <property type="match status" value="1"/>
</dbReference>
<dbReference type="EMBL" id="JEME01002084">
    <property type="protein sequence ID" value="KYG05325.1"/>
    <property type="molecule type" value="Genomic_DNA"/>
</dbReference>
<evidence type="ECO:0000313" key="4">
    <source>
        <dbReference type="Proteomes" id="UP000075502"/>
    </source>
</evidence>
<dbReference type="AlphaFoldDB" id="A0A150TKW9"/>
<feature type="domain" description="YCII-related" evidence="2">
    <location>
        <begin position="21"/>
        <end position="111"/>
    </location>
</feature>
<accession>A0A150TKW9</accession>
<comment type="similarity">
    <text evidence="1">Belongs to the YciI family.</text>
</comment>
<dbReference type="Gene3D" id="3.30.70.1060">
    <property type="entry name" value="Dimeric alpha+beta barrel"/>
    <property type="match status" value="1"/>
</dbReference>
<proteinExistence type="inferred from homology"/>
<comment type="caution">
    <text evidence="3">The sequence shown here is derived from an EMBL/GenBank/DDBJ whole genome shotgun (WGS) entry which is preliminary data.</text>
</comment>